<dbReference type="AlphaFoldDB" id="A0ABD2PHF3"/>
<comment type="caution">
    <text evidence="1">The sequence shown here is derived from an EMBL/GenBank/DDBJ whole genome shotgun (WGS) entry which is preliminary data.</text>
</comment>
<protein>
    <submittedName>
        <fullName evidence="1">Uncharacterized protein</fullName>
    </submittedName>
</protein>
<name>A0ABD2PHF3_9CUCU</name>
<gene>
    <name evidence="1" type="ORF">HHI36_023558</name>
</gene>
<dbReference type="Proteomes" id="UP001516400">
    <property type="component" value="Unassembled WGS sequence"/>
</dbReference>
<proteinExistence type="predicted"/>
<sequence length="242" mass="28433">MAKYTSGFFKDLHTYDAQHIPKNVSFHRCKMSAIQFYFELVYEDGETCLVHLQNIKRYLEMFLLKGVEANDQEDVLSKIILSILSGKSENKAALNQVLQKFPSYDRSAFQEDVEYIAGSLPPDFITKNYRKRIQEKFNLEKSLPPEEPLFHNPINFKLEKVEPPEIGDLFKYDGNKQYISKKTEIKKYPLFEKYELYRSKIPAFSKFDEFSNHIGQQLDSNKTKEELFNEFLDTFGCEVLTL</sequence>
<evidence type="ECO:0000313" key="2">
    <source>
        <dbReference type="Proteomes" id="UP001516400"/>
    </source>
</evidence>
<organism evidence="1 2">
    <name type="scientific">Cryptolaemus montrouzieri</name>
    <dbReference type="NCBI Taxonomy" id="559131"/>
    <lineage>
        <taxon>Eukaryota</taxon>
        <taxon>Metazoa</taxon>
        <taxon>Ecdysozoa</taxon>
        <taxon>Arthropoda</taxon>
        <taxon>Hexapoda</taxon>
        <taxon>Insecta</taxon>
        <taxon>Pterygota</taxon>
        <taxon>Neoptera</taxon>
        <taxon>Endopterygota</taxon>
        <taxon>Coleoptera</taxon>
        <taxon>Polyphaga</taxon>
        <taxon>Cucujiformia</taxon>
        <taxon>Coccinelloidea</taxon>
        <taxon>Coccinellidae</taxon>
        <taxon>Scymninae</taxon>
        <taxon>Scymnini</taxon>
        <taxon>Cryptolaemus</taxon>
    </lineage>
</organism>
<keyword evidence="2" id="KW-1185">Reference proteome</keyword>
<evidence type="ECO:0000313" key="1">
    <source>
        <dbReference type="EMBL" id="KAL3290199.1"/>
    </source>
</evidence>
<accession>A0ABD2PHF3</accession>
<dbReference type="EMBL" id="JABFTP020000186">
    <property type="protein sequence ID" value="KAL3290199.1"/>
    <property type="molecule type" value="Genomic_DNA"/>
</dbReference>
<reference evidence="1 2" key="1">
    <citation type="journal article" date="2021" name="BMC Biol.">
        <title>Horizontally acquired antibacterial genes associated with adaptive radiation of ladybird beetles.</title>
        <authorList>
            <person name="Li H.S."/>
            <person name="Tang X.F."/>
            <person name="Huang Y.H."/>
            <person name="Xu Z.Y."/>
            <person name="Chen M.L."/>
            <person name="Du X.Y."/>
            <person name="Qiu B.Y."/>
            <person name="Chen P.T."/>
            <person name="Zhang W."/>
            <person name="Slipinski A."/>
            <person name="Escalona H.E."/>
            <person name="Waterhouse R.M."/>
            <person name="Zwick A."/>
            <person name="Pang H."/>
        </authorList>
    </citation>
    <scope>NUCLEOTIDE SEQUENCE [LARGE SCALE GENOMIC DNA]</scope>
    <source>
        <strain evidence="1">SYSU2018</strain>
    </source>
</reference>